<dbReference type="Gene3D" id="1.10.10.2910">
    <property type="match status" value="1"/>
</dbReference>
<dbReference type="GO" id="GO:0008233">
    <property type="term" value="F:peptidase activity"/>
    <property type="evidence" value="ECO:0007669"/>
    <property type="project" value="UniProtKB-KW"/>
</dbReference>
<evidence type="ECO:0000313" key="2">
    <source>
        <dbReference type="EMBL" id="SCW20812.1"/>
    </source>
</evidence>
<dbReference type="GO" id="GO:0006508">
    <property type="term" value="P:proteolysis"/>
    <property type="evidence" value="ECO:0007669"/>
    <property type="project" value="UniProtKB-KW"/>
</dbReference>
<dbReference type="InterPro" id="IPR052345">
    <property type="entry name" value="Rad_response_metalloprotease"/>
</dbReference>
<name>A0A1R3T529_STRSL</name>
<reference evidence="2" key="1">
    <citation type="submission" date="2016-08" db="EMBL/GenBank/DDBJ databases">
        <authorList>
            <person name="Seilhamer J.J."/>
        </authorList>
    </citation>
    <scope>NUCLEOTIDE SEQUENCE</scope>
    <source>
        <strain evidence="2">L22</strain>
    </source>
</reference>
<dbReference type="EMBL" id="LT622831">
    <property type="protein sequence ID" value="SCW20812.1"/>
    <property type="molecule type" value="Genomic_DNA"/>
</dbReference>
<accession>A0A1R3T529</accession>
<reference evidence="2" key="2">
    <citation type="submission" date="2017-02" db="EMBL/GenBank/DDBJ databases">
        <title>Diversity of integrative and conjugative elements of Streptococcus salivarius and their intra- and interspecies transfer.</title>
        <authorList>
            <person name="Dahmane N."/>
            <person name="Libante V."/>
            <person name="Charron-Bourgoin F."/>
            <person name="Guedon E."/>
            <person name="Guedon G."/>
            <person name="Leblond-Bourget N."/>
            <person name="Payot S."/>
        </authorList>
    </citation>
    <scope>NUCLEOTIDE SEQUENCE</scope>
    <source>
        <strain evidence="2">L22</strain>
    </source>
</reference>
<dbReference type="Pfam" id="PF06114">
    <property type="entry name" value="Peptidase_M78"/>
    <property type="match status" value="1"/>
</dbReference>
<dbReference type="InterPro" id="IPR010359">
    <property type="entry name" value="IrrE_HExxH"/>
</dbReference>
<proteinExistence type="predicted"/>
<evidence type="ECO:0000259" key="1">
    <source>
        <dbReference type="Pfam" id="PF06114"/>
    </source>
</evidence>
<dbReference type="PANTHER" id="PTHR43236">
    <property type="entry name" value="ANTITOXIN HIGA1"/>
    <property type="match status" value="1"/>
</dbReference>
<gene>
    <name evidence="2" type="primary">ORFQ</name>
</gene>
<keyword evidence="2" id="KW-0645">Protease</keyword>
<protein>
    <submittedName>
        <fullName evidence="2">Putative ImmA protease</fullName>
    </submittedName>
</protein>
<dbReference type="RefSeq" id="WP_175063862.1">
    <property type="nucleotide sequence ID" value="NZ_LR793265.1"/>
</dbReference>
<organism evidence="2">
    <name type="scientific">Streptococcus salivarius</name>
    <dbReference type="NCBI Taxonomy" id="1304"/>
    <lineage>
        <taxon>Bacteria</taxon>
        <taxon>Bacillati</taxon>
        <taxon>Bacillota</taxon>
        <taxon>Bacilli</taxon>
        <taxon>Lactobacillales</taxon>
        <taxon>Streptococcaceae</taxon>
        <taxon>Streptococcus</taxon>
    </lineage>
</organism>
<sequence length="286" mass="34115">MNELYARVSRATKQVLYQYMKDDDISLLNYNFDYFFQHCIQKNQIQVISHHFSNHKIEGLTVVDELGISFSYETDNPKVKQNFTLCHELGHFILKHEGNYFAESIDNQENLLEREANVFSAVVLMPDIVLLSKIYYNCETFQRVQNSLEVSKQALFFRLLDFLREYYPDKDSEIKQAVETYIERKNSSIFRLFHDIRKQIIEEFHQFQPSLINQVKQRVSQVGFTTSQEYPDLLNQDKWKAIKEESINLKTWLIYNKGKSIAYVWDKEKFTDKEARKKAELQLLLM</sequence>
<dbReference type="AlphaFoldDB" id="A0A1R3T529"/>
<dbReference type="PANTHER" id="PTHR43236:SF2">
    <property type="entry name" value="BLL0069 PROTEIN"/>
    <property type="match status" value="1"/>
</dbReference>
<feature type="domain" description="IrrE N-terminal-like" evidence="1">
    <location>
        <begin position="73"/>
        <end position="159"/>
    </location>
</feature>
<keyword evidence="2" id="KW-0378">Hydrolase</keyword>